<accession>A0A2V4ANB0</accession>
<dbReference type="RefSeq" id="WP_112284372.1">
    <property type="nucleotide sequence ID" value="NZ_MASW01000006.1"/>
</dbReference>
<evidence type="ECO:0000313" key="2">
    <source>
        <dbReference type="Proteomes" id="UP000249915"/>
    </source>
</evidence>
<reference evidence="1 2" key="1">
    <citation type="submission" date="2016-07" db="EMBL/GenBank/DDBJ databases">
        <title>Draft genome sequence of Prauserella muralis DSM 45305, isolated from a mould-covered wall in an indoor environment.</title>
        <authorList>
            <person name="Ruckert C."/>
            <person name="Albersmeier A."/>
            <person name="Jiang C.-L."/>
            <person name="Jiang Y."/>
            <person name="Kalinowski J."/>
            <person name="Schneider O."/>
            <person name="Winkler A."/>
            <person name="Zotchev S.B."/>
        </authorList>
    </citation>
    <scope>NUCLEOTIDE SEQUENCE [LARGE SCALE GENOMIC DNA]</scope>
    <source>
        <strain evidence="1 2">DSM 45305</strain>
    </source>
</reference>
<protein>
    <submittedName>
        <fullName evidence="1">Uncharacterized protein</fullName>
    </submittedName>
</protein>
<sequence length="79" mass="8514">MAELLQGGLEVRRHADGLVEILRAPEIAYVALEFLLAADPAVVTAHGGRELTFAGQVTYRVTGWDDLQACLILQKTGGH</sequence>
<keyword evidence="2" id="KW-1185">Reference proteome</keyword>
<organism evidence="1 2">
    <name type="scientific">Prauserella muralis</name>
    <dbReference type="NCBI Taxonomy" id="588067"/>
    <lineage>
        <taxon>Bacteria</taxon>
        <taxon>Bacillati</taxon>
        <taxon>Actinomycetota</taxon>
        <taxon>Actinomycetes</taxon>
        <taxon>Pseudonocardiales</taxon>
        <taxon>Pseudonocardiaceae</taxon>
        <taxon>Prauserella</taxon>
    </lineage>
</organism>
<dbReference type="Proteomes" id="UP000249915">
    <property type="component" value="Unassembled WGS sequence"/>
</dbReference>
<dbReference type="AlphaFoldDB" id="A0A2V4ANB0"/>
<proteinExistence type="predicted"/>
<dbReference type="EMBL" id="MASW01000006">
    <property type="protein sequence ID" value="PXY21129.1"/>
    <property type="molecule type" value="Genomic_DNA"/>
</dbReference>
<name>A0A2V4ANB0_9PSEU</name>
<gene>
    <name evidence="1" type="ORF">BAY60_27060</name>
</gene>
<comment type="caution">
    <text evidence="1">The sequence shown here is derived from an EMBL/GenBank/DDBJ whole genome shotgun (WGS) entry which is preliminary data.</text>
</comment>
<evidence type="ECO:0000313" key="1">
    <source>
        <dbReference type="EMBL" id="PXY21129.1"/>
    </source>
</evidence>